<dbReference type="EMBL" id="DSVL01000232">
    <property type="protein sequence ID" value="HFH29341.1"/>
    <property type="molecule type" value="Genomic_DNA"/>
</dbReference>
<dbReference type="SUPFAM" id="SSF158397">
    <property type="entry name" value="TM1646-like"/>
    <property type="match status" value="1"/>
</dbReference>
<reference evidence="1" key="1">
    <citation type="journal article" date="2020" name="mSystems">
        <title>Genome- and Community-Level Interaction Insights into Carbon Utilization and Element Cycling Functions of Hydrothermarchaeota in Hydrothermal Sediment.</title>
        <authorList>
            <person name="Zhou Z."/>
            <person name="Liu Y."/>
            <person name="Xu W."/>
            <person name="Pan J."/>
            <person name="Luo Z.H."/>
            <person name="Li M."/>
        </authorList>
    </citation>
    <scope>NUCLEOTIDE SEQUENCE [LARGE SCALE GENOMIC DNA]</scope>
    <source>
        <strain evidence="1">SpSt-503</strain>
    </source>
</reference>
<organism evidence="1">
    <name type="scientific">Gracilinema caldarium</name>
    <dbReference type="NCBI Taxonomy" id="215591"/>
    <lineage>
        <taxon>Bacteria</taxon>
        <taxon>Pseudomonadati</taxon>
        <taxon>Spirochaetota</taxon>
        <taxon>Spirochaetia</taxon>
        <taxon>Spirochaetales</taxon>
        <taxon>Breznakiellaceae</taxon>
        <taxon>Gracilinema</taxon>
    </lineage>
</organism>
<sequence>MAKVDFPESQSPFFNPTLYSSTQAELKKQKKTEKAVPITPFTKLLETSEEETEVTSVLLPEGISDSEALQYLLDQVHIAGEALKEKPFQEQILHYKEAVRNFIKYVVDNSYSVEEKISGTNILKRKKFTIIQVIDKKLDQLAAGILAGQASQIQILSKLDEIKGLLINLLQ</sequence>
<accession>A0A7C3IHQ1</accession>
<dbReference type="InterPro" id="IPR005585">
    <property type="entry name" value="DUF327"/>
</dbReference>
<evidence type="ECO:0000313" key="1">
    <source>
        <dbReference type="EMBL" id="HFH29341.1"/>
    </source>
</evidence>
<dbReference type="InterPro" id="IPR024042">
    <property type="entry name" value="TM1646-like_dom_sf"/>
</dbReference>
<name>A0A7C3IHQ1_9SPIR</name>
<dbReference type="Gene3D" id="1.20.120.490">
    <property type="entry name" value="Hypothetical protein TM1646-like domain"/>
    <property type="match status" value="1"/>
</dbReference>
<dbReference type="AlphaFoldDB" id="A0A7C3IHQ1"/>
<proteinExistence type="predicted"/>
<comment type="caution">
    <text evidence="1">The sequence shown here is derived from an EMBL/GenBank/DDBJ whole genome shotgun (WGS) entry which is preliminary data.</text>
</comment>
<dbReference type="Pfam" id="PF03885">
    <property type="entry name" value="DUF327"/>
    <property type="match status" value="1"/>
</dbReference>
<gene>
    <name evidence="1" type="ORF">ENS59_07495</name>
</gene>
<protein>
    <submittedName>
        <fullName evidence="1">DUF327 family protein</fullName>
    </submittedName>
</protein>